<evidence type="ECO:0000256" key="1">
    <source>
        <dbReference type="SAM" id="MobiDB-lite"/>
    </source>
</evidence>
<feature type="region of interest" description="Disordered" evidence="1">
    <location>
        <begin position="76"/>
        <end position="98"/>
    </location>
</feature>
<dbReference type="Proteomes" id="UP000039324">
    <property type="component" value="Unassembled WGS sequence"/>
</dbReference>
<dbReference type="InterPro" id="IPR053030">
    <property type="entry name" value="Ribosomal_biogenesis_FAF1-like"/>
</dbReference>
<dbReference type="GO" id="GO:0000462">
    <property type="term" value="P:maturation of SSU-rRNA from tricistronic rRNA transcript (SSU-rRNA, 5.8S rRNA, LSU-rRNA)"/>
    <property type="evidence" value="ECO:0007669"/>
    <property type="project" value="TreeGrafter"/>
</dbReference>
<dbReference type="GO" id="GO:0005730">
    <property type="term" value="C:nucleolus"/>
    <property type="evidence" value="ECO:0007669"/>
    <property type="project" value="TreeGrafter"/>
</dbReference>
<gene>
    <name evidence="2" type="ORF">PBRA_000684</name>
</gene>
<dbReference type="PANTHER" id="PTHR28096">
    <property type="entry name" value="PROTEIN FAF1"/>
    <property type="match status" value="1"/>
</dbReference>
<reference evidence="2 3" key="1">
    <citation type="submission" date="2015-02" db="EMBL/GenBank/DDBJ databases">
        <authorList>
            <person name="Chooi Y.-H."/>
        </authorList>
    </citation>
    <scope>NUCLEOTIDE SEQUENCE [LARGE SCALE GENOMIC DNA]</scope>
    <source>
        <strain evidence="2">E3</strain>
    </source>
</reference>
<protein>
    <submittedName>
        <fullName evidence="2">Uncharacterized protein</fullName>
    </submittedName>
</protein>
<dbReference type="Pfam" id="PF15375">
    <property type="entry name" value="FSAF1"/>
    <property type="match status" value="1"/>
</dbReference>
<organism evidence="2 3">
    <name type="scientific">Plasmodiophora brassicae</name>
    <name type="common">Clubroot disease agent</name>
    <dbReference type="NCBI Taxonomy" id="37360"/>
    <lineage>
        <taxon>Eukaryota</taxon>
        <taxon>Sar</taxon>
        <taxon>Rhizaria</taxon>
        <taxon>Endomyxa</taxon>
        <taxon>Phytomyxea</taxon>
        <taxon>Plasmodiophorida</taxon>
        <taxon>Plasmodiophoridae</taxon>
        <taxon>Plasmodiophora</taxon>
    </lineage>
</organism>
<keyword evidence="3" id="KW-1185">Reference proteome</keyword>
<accession>A0A0G4IQB5</accession>
<name>A0A0G4IQB5_PLABS</name>
<evidence type="ECO:0000313" key="3">
    <source>
        <dbReference type="Proteomes" id="UP000039324"/>
    </source>
</evidence>
<evidence type="ECO:0000313" key="2">
    <source>
        <dbReference type="EMBL" id="CEO97339.1"/>
    </source>
</evidence>
<dbReference type="OrthoDB" id="5556956at2759"/>
<dbReference type="InterPro" id="IPR027973">
    <property type="entry name" value="FSAF1-like"/>
</dbReference>
<dbReference type="PANTHER" id="PTHR28096:SF1">
    <property type="entry name" value="PROTEIN FAF1"/>
    <property type="match status" value="1"/>
</dbReference>
<dbReference type="AlphaFoldDB" id="A0A0G4IQB5"/>
<sequence>MQIKSRVYWRTDSMLPSGVVRTLQVKSATHSETIMVQVVDGTQNRWARRRCNAAPSQAARNRKLFMSSNVNDVRRAFSGEPMNPATTSDRENSSASLRLDARTIERLGASQFDKKQKRTYDAKRVQALGGRAPKNVRTPINILKGMRAKQRMREKRQEALDIAAGNLVVKKTAVRQSTGGLKVGLGKFSRGQLTLSGRDIRAVENDGSSVRISQILSSKKRR</sequence>
<dbReference type="EMBL" id="CDSF01000079">
    <property type="protein sequence ID" value="CEO97339.1"/>
    <property type="molecule type" value="Genomic_DNA"/>
</dbReference>
<proteinExistence type="predicted"/>